<dbReference type="InterPro" id="IPR012674">
    <property type="entry name" value="Calycin"/>
</dbReference>
<dbReference type="Proteomes" id="UP000694888">
    <property type="component" value="Unplaced"/>
</dbReference>
<evidence type="ECO:0000256" key="3">
    <source>
        <dbReference type="SAM" id="MobiDB-lite"/>
    </source>
</evidence>
<proteinExistence type="inferred from homology"/>
<feature type="domain" description="Lipocalin/cytosolic fatty-acid binding" evidence="4">
    <location>
        <begin position="178"/>
        <end position="289"/>
    </location>
</feature>
<name>A0ABM0ZVM0_APLCA</name>
<dbReference type="PANTHER" id="PTHR11955">
    <property type="entry name" value="FATTY ACID BINDING PROTEIN"/>
    <property type="match status" value="1"/>
</dbReference>
<evidence type="ECO:0000313" key="5">
    <source>
        <dbReference type="Proteomes" id="UP000694888"/>
    </source>
</evidence>
<dbReference type="SUPFAM" id="SSF50814">
    <property type="entry name" value="Lipocalins"/>
    <property type="match status" value="1"/>
</dbReference>
<sequence>MADSLLLNFDDNTAPAPPPQPTTPAADQLLFDPIQSSAPAAATTAATAAPPAEQLLFDPVSPSTPAAPVAPVAAAAATTPTATPVDQPLFEAAPPTATTAAPVAPLASPTEAVPATSTSTPQESNTGSESTAPAPASPAATQENGTTASPAQDGVASAEQDAAPQDPRLKEILEKFGGRWKMVRSDPYDEYLKALGVGFLNRKLAGKTTPEMDFQVRGEKIYVSMRSTLHSQSYVFQLDEEVENLVEKMRQGVVCTYTDGKLVQQMTPLDAGWTKVQEVERSINENGEHVVIFTAGSAVCRRYFTKLPELGITPPPVSQPESS</sequence>
<dbReference type="InterPro" id="IPR000463">
    <property type="entry name" value="Fatty_acid-bd"/>
</dbReference>
<reference evidence="6" key="1">
    <citation type="submission" date="2025-08" db="UniProtKB">
        <authorList>
            <consortium name="RefSeq"/>
        </authorList>
    </citation>
    <scope>IDENTIFICATION</scope>
</reference>
<evidence type="ECO:0000313" key="6">
    <source>
        <dbReference type="RefSeq" id="XP_012935469.1"/>
    </source>
</evidence>
<accession>A0ABM0ZVM0</accession>
<feature type="compositionally biased region" description="Low complexity" evidence="3">
    <location>
        <begin position="38"/>
        <end position="50"/>
    </location>
</feature>
<dbReference type="Pfam" id="PF00061">
    <property type="entry name" value="Lipocalin"/>
    <property type="match status" value="1"/>
</dbReference>
<keyword evidence="2" id="KW-0446">Lipid-binding</keyword>
<gene>
    <name evidence="6" type="primary">LOC106011208</name>
</gene>
<evidence type="ECO:0000259" key="4">
    <source>
        <dbReference type="Pfam" id="PF00061"/>
    </source>
</evidence>
<dbReference type="GeneID" id="106011208"/>
<feature type="compositionally biased region" description="Low complexity" evidence="3">
    <location>
        <begin position="130"/>
        <end position="141"/>
    </location>
</feature>
<dbReference type="Gene3D" id="2.40.128.20">
    <property type="match status" value="1"/>
</dbReference>
<comment type="similarity">
    <text evidence="1">Belongs to the calycin superfamily. Fatty-acid binding protein (FABP) family.</text>
</comment>
<keyword evidence="5" id="KW-1185">Reference proteome</keyword>
<feature type="compositionally biased region" description="Low complexity" evidence="3">
    <location>
        <begin position="99"/>
        <end position="110"/>
    </location>
</feature>
<dbReference type="InterPro" id="IPR031259">
    <property type="entry name" value="ILBP"/>
</dbReference>
<dbReference type="InterPro" id="IPR000566">
    <property type="entry name" value="Lipocln_cytosolic_FA-bd_dom"/>
</dbReference>
<feature type="region of interest" description="Disordered" evidence="3">
    <location>
        <begin position="99"/>
        <end position="168"/>
    </location>
</feature>
<organism evidence="5 6">
    <name type="scientific">Aplysia californica</name>
    <name type="common">California sea hare</name>
    <dbReference type="NCBI Taxonomy" id="6500"/>
    <lineage>
        <taxon>Eukaryota</taxon>
        <taxon>Metazoa</taxon>
        <taxon>Spiralia</taxon>
        <taxon>Lophotrochozoa</taxon>
        <taxon>Mollusca</taxon>
        <taxon>Gastropoda</taxon>
        <taxon>Heterobranchia</taxon>
        <taxon>Euthyneura</taxon>
        <taxon>Tectipleura</taxon>
        <taxon>Aplysiida</taxon>
        <taxon>Aplysioidea</taxon>
        <taxon>Aplysiidae</taxon>
        <taxon>Aplysia</taxon>
    </lineage>
</organism>
<evidence type="ECO:0000256" key="1">
    <source>
        <dbReference type="ARBA" id="ARBA00008390"/>
    </source>
</evidence>
<protein>
    <submittedName>
        <fullName evidence="6">Clathrin coat assembly protein AP180</fullName>
    </submittedName>
</protein>
<dbReference type="RefSeq" id="XP_012935469.1">
    <property type="nucleotide sequence ID" value="XM_013080015.1"/>
</dbReference>
<feature type="region of interest" description="Disordered" evidence="3">
    <location>
        <begin position="1"/>
        <end position="50"/>
    </location>
</feature>
<evidence type="ECO:0000256" key="2">
    <source>
        <dbReference type="ARBA" id="ARBA00023121"/>
    </source>
</evidence>
<feature type="compositionally biased region" description="Polar residues" evidence="3">
    <location>
        <begin position="115"/>
        <end position="129"/>
    </location>
</feature>
<dbReference type="PRINTS" id="PR00178">
    <property type="entry name" value="FATTYACIDBP"/>
</dbReference>
<dbReference type="CDD" id="cd00742">
    <property type="entry name" value="FABP"/>
    <property type="match status" value="1"/>
</dbReference>